<dbReference type="PANTHER" id="PTHR42942:SF1">
    <property type="entry name" value="ALKYLTRANSFERASE-LIKE PROTEIN 1"/>
    <property type="match status" value="1"/>
</dbReference>
<dbReference type="Proteomes" id="UP001615550">
    <property type="component" value="Unassembled WGS sequence"/>
</dbReference>
<name>A0ABW8DA79_9GAMM</name>
<sequence length="109" mass="12206">MTVNKDEVTEFSQEVIRLIKAIPEGNVATYGLIAALAGSPRAARQVGWLLHSSTQKHQLPWHRVIKSSGQLSFPPHSEAYEYQKGLLEMEGIVMLGGRVDLQQYLWSES</sequence>
<dbReference type="InterPro" id="IPR036388">
    <property type="entry name" value="WH-like_DNA-bd_sf"/>
</dbReference>
<dbReference type="EMBL" id="JBGORX010000001">
    <property type="protein sequence ID" value="MFJ1268200.1"/>
    <property type="molecule type" value="Genomic_DNA"/>
</dbReference>
<evidence type="ECO:0000313" key="3">
    <source>
        <dbReference type="EMBL" id="MFJ1268200.1"/>
    </source>
</evidence>
<dbReference type="InterPro" id="IPR014048">
    <property type="entry name" value="MethylDNA_cys_MeTrfase_DNA-bd"/>
</dbReference>
<gene>
    <name evidence="3" type="ORF">ACD661_06500</name>
</gene>
<evidence type="ECO:0000256" key="1">
    <source>
        <dbReference type="ARBA" id="ARBA00022763"/>
    </source>
</evidence>
<dbReference type="SUPFAM" id="SSF46767">
    <property type="entry name" value="Methylated DNA-protein cysteine methyltransferase, C-terminal domain"/>
    <property type="match status" value="1"/>
</dbReference>
<dbReference type="PANTHER" id="PTHR42942">
    <property type="entry name" value="6-O-METHYLGUANINE DNA METHYLTRANSFERASE"/>
    <property type="match status" value="1"/>
</dbReference>
<accession>A0ABW8DA79</accession>
<reference evidence="3 4" key="1">
    <citation type="submission" date="2024-08" db="EMBL/GenBank/DDBJ databases">
        <title>Draft Genome Sequence of Legionella lytica strain DSB2004, Isolated From a Fire Sprinkler System.</title>
        <authorList>
            <person name="Everhart A.D."/>
            <person name="Kidane D.T."/>
            <person name="Farone A.L."/>
            <person name="Farone M.B."/>
        </authorList>
    </citation>
    <scope>NUCLEOTIDE SEQUENCE [LARGE SCALE GENOMIC DNA]</scope>
    <source>
        <strain evidence="3 4">DSB2004</strain>
    </source>
</reference>
<dbReference type="RefSeq" id="WP_400187016.1">
    <property type="nucleotide sequence ID" value="NZ_JBGORX010000001.1"/>
</dbReference>
<dbReference type="Gene3D" id="1.10.10.10">
    <property type="entry name" value="Winged helix-like DNA-binding domain superfamily/Winged helix DNA-binding domain"/>
    <property type="match status" value="1"/>
</dbReference>
<evidence type="ECO:0000313" key="4">
    <source>
        <dbReference type="Proteomes" id="UP001615550"/>
    </source>
</evidence>
<dbReference type="NCBIfam" id="TIGR00589">
    <property type="entry name" value="ogt"/>
    <property type="match status" value="1"/>
</dbReference>
<evidence type="ECO:0000259" key="2">
    <source>
        <dbReference type="Pfam" id="PF01035"/>
    </source>
</evidence>
<keyword evidence="1" id="KW-0227">DNA damage</keyword>
<keyword evidence="4" id="KW-1185">Reference proteome</keyword>
<dbReference type="InterPro" id="IPR036217">
    <property type="entry name" value="MethylDNA_cys_MeTrfase_DNAb"/>
</dbReference>
<proteinExistence type="predicted"/>
<dbReference type="Pfam" id="PF01035">
    <property type="entry name" value="DNA_binding_1"/>
    <property type="match status" value="1"/>
</dbReference>
<comment type="caution">
    <text evidence="3">The sequence shown here is derived from an EMBL/GenBank/DDBJ whole genome shotgun (WGS) entry which is preliminary data.</text>
</comment>
<feature type="domain" description="Methylated-DNA-[protein]-cysteine S-methyltransferase DNA binding" evidence="2">
    <location>
        <begin position="10"/>
        <end position="92"/>
    </location>
</feature>
<dbReference type="CDD" id="cd06445">
    <property type="entry name" value="ATase"/>
    <property type="match status" value="1"/>
</dbReference>
<organism evidence="3 4">
    <name type="scientific">Legionella lytica</name>
    <dbReference type="NCBI Taxonomy" id="96232"/>
    <lineage>
        <taxon>Bacteria</taxon>
        <taxon>Pseudomonadati</taxon>
        <taxon>Pseudomonadota</taxon>
        <taxon>Gammaproteobacteria</taxon>
        <taxon>Legionellales</taxon>
        <taxon>Legionellaceae</taxon>
        <taxon>Legionella</taxon>
    </lineage>
</organism>
<protein>
    <submittedName>
        <fullName evidence="3">MGMT family protein</fullName>
    </submittedName>
</protein>
<dbReference type="InterPro" id="IPR052520">
    <property type="entry name" value="ATL_DNA_repair"/>
</dbReference>